<evidence type="ECO:0000256" key="1">
    <source>
        <dbReference type="ARBA" id="ARBA00023015"/>
    </source>
</evidence>
<dbReference type="InterPro" id="IPR037923">
    <property type="entry name" value="HTH-like"/>
</dbReference>
<dbReference type="PRINTS" id="PR00032">
    <property type="entry name" value="HTHARAC"/>
</dbReference>
<reference evidence="5 6" key="1">
    <citation type="submission" date="2023-03" db="EMBL/GenBank/DDBJ databases">
        <title>Bacillus Genome Sequencing.</title>
        <authorList>
            <person name="Dunlap C."/>
        </authorList>
    </citation>
    <scope>NUCLEOTIDE SEQUENCE [LARGE SCALE GENOMIC DNA]</scope>
    <source>
        <strain evidence="5 6">BD-533</strain>
    </source>
</reference>
<accession>A0ABU6FWD0</accession>
<dbReference type="InterPro" id="IPR009057">
    <property type="entry name" value="Homeodomain-like_sf"/>
</dbReference>
<dbReference type="InterPro" id="IPR003313">
    <property type="entry name" value="AraC-bd"/>
</dbReference>
<dbReference type="SUPFAM" id="SSF46689">
    <property type="entry name" value="Homeodomain-like"/>
    <property type="match status" value="2"/>
</dbReference>
<dbReference type="Proteomes" id="UP001338137">
    <property type="component" value="Unassembled WGS sequence"/>
</dbReference>
<evidence type="ECO:0000259" key="4">
    <source>
        <dbReference type="PROSITE" id="PS01124"/>
    </source>
</evidence>
<dbReference type="PANTHER" id="PTHR43280:SF25">
    <property type="entry name" value="ARABINOSE OPERON REGULATORY PROTEIN"/>
    <property type="match status" value="1"/>
</dbReference>
<dbReference type="RefSeq" id="WP_326070597.1">
    <property type="nucleotide sequence ID" value="NZ_JARLKY010000007.1"/>
</dbReference>
<dbReference type="PANTHER" id="PTHR43280">
    <property type="entry name" value="ARAC-FAMILY TRANSCRIPTIONAL REGULATOR"/>
    <property type="match status" value="1"/>
</dbReference>
<dbReference type="PROSITE" id="PS00041">
    <property type="entry name" value="HTH_ARAC_FAMILY_1"/>
    <property type="match status" value="1"/>
</dbReference>
<dbReference type="Pfam" id="PF12833">
    <property type="entry name" value="HTH_18"/>
    <property type="match status" value="1"/>
</dbReference>
<protein>
    <submittedName>
        <fullName evidence="5">Helix-turn-helix domain-containing protein</fullName>
    </submittedName>
</protein>
<dbReference type="SMART" id="SM00342">
    <property type="entry name" value="HTH_ARAC"/>
    <property type="match status" value="1"/>
</dbReference>
<feature type="domain" description="HTH araC/xylS-type" evidence="4">
    <location>
        <begin position="176"/>
        <end position="274"/>
    </location>
</feature>
<dbReference type="PROSITE" id="PS01124">
    <property type="entry name" value="HTH_ARAC_FAMILY_2"/>
    <property type="match status" value="1"/>
</dbReference>
<proteinExistence type="predicted"/>
<evidence type="ECO:0000256" key="2">
    <source>
        <dbReference type="ARBA" id="ARBA00023125"/>
    </source>
</evidence>
<name>A0ABU6FWD0_9BACL</name>
<comment type="caution">
    <text evidence="5">The sequence shown here is derived from an EMBL/GenBank/DDBJ whole genome shotgun (WGS) entry which is preliminary data.</text>
</comment>
<keyword evidence="6" id="KW-1185">Reference proteome</keyword>
<dbReference type="Gene3D" id="2.60.120.280">
    <property type="entry name" value="Regulatory protein AraC"/>
    <property type="match status" value="1"/>
</dbReference>
<evidence type="ECO:0000313" key="6">
    <source>
        <dbReference type="Proteomes" id="UP001338137"/>
    </source>
</evidence>
<dbReference type="InterPro" id="IPR018062">
    <property type="entry name" value="HTH_AraC-typ_CS"/>
</dbReference>
<evidence type="ECO:0000313" key="5">
    <source>
        <dbReference type="EMBL" id="MEC0226208.1"/>
    </source>
</evidence>
<dbReference type="Pfam" id="PF02311">
    <property type="entry name" value="AraC_binding"/>
    <property type="match status" value="1"/>
</dbReference>
<organism evidence="5 6">
    <name type="scientific">Paenibacillus alba</name>
    <dbReference type="NCBI Taxonomy" id="1197127"/>
    <lineage>
        <taxon>Bacteria</taxon>
        <taxon>Bacillati</taxon>
        <taxon>Bacillota</taxon>
        <taxon>Bacilli</taxon>
        <taxon>Bacillales</taxon>
        <taxon>Paenibacillaceae</taxon>
        <taxon>Paenibacillus</taxon>
    </lineage>
</organism>
<dbReference type="EMBL" id="JARLKY010000007">
    <property type="protein sequence ID" value="MEC0226208.1"/>
    <property type="molecule type" value="Genomic_DNA"/>
</dbReference>
<evidence type="ECO:0000256" key="3">
    <source>
        <dbReference type="ARBA" id="ARBA00023163"/>
    </source>
</evidence>
<dbReference type="SUPFAM" id="SSF51215">
    <property type="entry name" value="Regulatory protein AraC"/>
    <property type="match status" value="1"/>
</dbReference>
<sequence>MSDFMCFSALENQTTIPGKLVSGRYRQPFDYRVKRSKGTKDFYLTLTLKGSGLFNNGKETCECLENEVTLVTPGTPHFYGTPENTVWEFYWCHFVPKEEWLPLLQLPEAIKGIRMARLDNEKEWLRLISAFSRLVEYNEETNLFSEKLAVHALEEILLLIAKSVLETQFPMDSRVEKTIQLISEHFSHPYSVAELAAMVNLSASRLAHLFKIQTGESVMEMLNKIRLRQARKLIEMTSLTVAEIAEEVGFNHPFYFSRQFAAFYGTSPAVFRKHILHTSNE</sequence>
<dbReference type="InterPro" id="IPR020449">
    <property type="entry name" value="Tscrpt_reg_AraC-type_HTH"/>
</dbReference>
<keyword evidence="2" id="KW-0238">DNA-binding</keyword>
<dbReference type="Gene3D" id="1.10.10.60">
    <property type="entry name" value="Homeodomain-like"/>
    <property type="match status" value="2"/>
</dbReference>
<keyword evidence="1" id="KW-0805">Transcription regulation</keyword>
<gene>
    <name evidence="5" type="ORF">P4I72_03580</name>
</gene>
<keyword evidence="3" id="KW-0804">Transcription</keyword>
<dbReference type="InterPro" id="IPR018060">
    <property type="entry name" value="HTH_AraC"/>
</dbReference>